<reference evidence="5 6" key="1">
    <citation type="journal article" date="2012" name="J. Bacteriol.">
        <title>Genome sequence of "Candidatus Nitrosopumilus salaria" BD31, an ammonia-oxidizing archaeon from the San Francisco Bay estuary.</title>
        <authorList>
            <person name="Mosier A.C."/>
            <person name="Allen E.E."/>
            <person name="Kim M."/>
            <person name="Ferriera S."/>
            <person name="Francis C.A."/>
        </authorList>
    </citation>
    <scope>NUCLEOTIDE SEQUENCE [LARGE SCALE GENOMIC DNA]</scope>
    <source>
        <strain evidence="5 6">BD31</strain>
    </source>
</reference>
<protein>
    <recommendedName>
        <fullName evidence="7">DEAD/DEAH box helicase</fullName>
    </recommendedName>
</protein>
<dbReference type="OrthoDB" id="36796at2157"/>
<dbReference type="SMART" id="SM00487">
    <property type="entry name" value="DEXDc"/>
    <property type="match status" value="1"/>
</dbReference>
<comment type="caution">
    <text evidence="5">The sequence shown here is derived from an EMBL/GenBank/DDBJ whole genome shotgun (WGS) entry which is preliminary data.</text>
</comment>
<dbReference type="PROSITE" id="PS51192">
    <property type="entry name" value="HELICASE_ATP_BIND_1"/>
    <property type="match status" value="1"/>
</dbReference>
<dbReference type="PANTHER" id="PTHR47957">
    <property type="entry name" value="ATP-DEPENDENT HELICASE HRQ1"/>
    <property type="match status" value="1"/>
</dbReference>
<organism evidence="5 6">
    <name type="scientific">Candidatus Nitrosopumilus salarius BD31</name>
    <dbReference type="NCBI Taxonomy" id="859350"/>
    <lineage>
        <taxon>Archaea</taxon>
        <taxon>Nitrososphaerota</taxon>
        <taxon>Nitrososphaeria</taxon>
        <taxon>Nitrosopumilales</taxon>
        <taxon>Nitrosopumilaceae</taxon>
        <taxon>Nitrosopumilus</taxon>
    </lineage>
</organism>
<keyword evidence="6" id="KW-1185">Reference proteome</keyword>
<dbReference type="SMART" id="SM00490">
    <property type="entry name" value="HELICc"/>
    <property type="match status" value="1"/>
</dbReference>
<dbReference type="SUPFAM" id="SSF52540">
    <property type="entry name" value="P-loop containing nucleoside triphosphate hydrolases"/>
    <property type="match status" value="2"/>
</dbReference>
<dbReference type="InterPro" id="IPR027417">
    <property type="entry name" value="P-loop_NTPase"/>
</dbReference>
<keyword evidence="2" id="KW-0067">ATP-binding</keyword>
<dbReference type="InterPro" id="IPR014001">
    <property type="entry name" value="Helicase_ATP-bd"/>
</dbReference>
<gene>
    <name evidence="5" type="ORF">BD31_I0836</name>
</gene>
<dbReference type="Gene3D" id="3.40.50.300">
    <property type="entry name" value="P-loop containing nucleotide triphosphate hydrolases"/>
    <property type="match status" value="2"/>
</dbReference>
<evidence type="ECO:0000313" key="6">
    <source>
        <dbReference type="Proteomes" id="UP000003423"/>
    </source>
</evidence>
<dbReference type="PANTHER" id="PTHR47957:SF3">
    <property type="entry name" value="ATP-DEPENDENT HELICASE HRQ1"/>
    <property type="match status" value="1"/>
</dbReference>
<dbReference type="PROSITE" id="PS51194">
    <property type="entry name" value="HELICASE_CTER"/>
    <property type="match status" value="1"/>
</dbReference>
<sequence>MFVTNTNLEPWMDEILDHISPASDDQETLNLMSKRQIIDSSYVENESLGNAFDANYLVPPQLYRLKLNQVWRFPPHIFYEFLVKGSSETKIKLKIRYAVPRFIRYGERRFVSGEKSSHVRIIHSVSNPKVNLPPTFGNVNLFGKTYGLNFDSEFKPKTVEPKLFEHDVEFSLNELLQNNPKQIDLANSTDSISVIKKYDANTDTLNEINQTSMDALDYEPTQKCDPDKTSIGFIELITGDTKTTLEISISKTNQNDVFKIGVEFLNANSYSSSPPRTSEWTKRCILMPFIITKISNGDLLLPPQQHFESLQHVLKNGEDSLAEEFDKNPYSNTNGVLTASVKEKNTLCFSTFGVFDTIREIPVLGASLDVLESDESFLDSLNQLSINDKQILQQKNLVGLIRNVILAASKSFNVDTSFFKFQWDSIQNRIKQIANDEFGTTSIIKAPTGSGKTLVFMVNAALHSIITKQRSVLIFPTRILNQDMFQRLTKFVYEIRQLLKSPDVTGGIYIGLFDPLFKALANPVVGKQMVQFDACPSCGKRNSILAKESNHRIIGKCSCGHEISYMFSPKESGDYLPLITIATPDNMFYNSTAARFEQYTMRFFGGHFVKCSCGYHAPALGDKFTTLSCKACGTSLDLKKKQSSPIGYLVFDEVHSLYGLTGILLSIYIRSLNVISNKIQKWDVRDPLPFQITFETGTATIANESELLCCITRMKSDKIITIPENSSYSSYFEPKPRLIKYRTVVQLPVARSSRTSMSNSMMKTYNAIYHDPNFSSKLTNKVGDAYNFLLGYVYRKSDGYTIRKSLQELFGQIFNENKSIEFLSGDASTTQVSRLFQRAINKEIDILLANLVISLGLDIGNLNNMIMMGMPKSMTEFSQTAGRTGRKNTPGHVNIHLLPSVPRDVFVYENFHRIFSDVSGYYERKPIQSTNAYASKLIFPNILKFLINIISYYQYLLTAPSINRALITQPKLKQRLLYDLLICLRDDVFAPNSVNLQIANQAKTEYNEFVSEWRKLSGPGHYLSEWFLSHGNSLTTLRANKNKEIKVHVDDDRLLSLIQSQYLPPWMTFPEEELDEISITGDNDE</sequence>
<evidence type="ECO:0008006" key="7">
    <source>
        <dbReference type="Google" id="ProtNLM"/>
    </source>
</evidence>
<keyword evidence="1" id="KW-0547">Nucleotide-binding</keyword>
<dbReference type="GO" id="GO:0005524">
    <property type="term" value="F:ATP binding"/>
    <property type="evidence" value="ECO:0007669"/>
    <property type="project" value="UniProtKB-KW"/>
</dbReference>
<dbReference type="Proteomes" id="UP000003423">
    <property type="component" value="Unassembled WGS sequence"/>
</dbReference>
<dbReference type="EMBL" id="AEXL02000098">
    <property type="protein sequence ID" value="EIJ65761.1"/>
    <property type="molecule type" value="Genomic_DNA"/>
</dbReference>
<dbReference type="Pfam" id="PF00270">
    <property type="entry name" value="DEAD"/>
    <property type="match status" value="1"/>
</dbReference>
<dbReference type="InterPro" id="IPR001650">
    <property type="entry name" value="Helicase_C-like"/>
</dbReference>
<dbReference type="Pfam" id="PF00271">
    <property type="entry name" value="Helicase_C"/>
    <property type="match status" value="1"/>
</dbReference>
<feature type="domain" description="Helicase ATP-binding" evidence="3">
    <location>
        <begin position="433"/>
        <end position="719"/>
    </location>
</feature>
<evidence type="ECO:0000256" key="1">
    <source>
        <dbReference type="ARBA" id="ARBA00022741"/>
    </source>
</evidence>
<evidence type="ECO:0000313" key="5">
    <source>
        <dbReference type="EMBL" id="EIJ65761.1"/>
    </source>
</evidence>
<dbReference type="GO" id="GO:0043138">
    <property type="term" value="F:3'-5' DNA helicase activity"/>
    <property type="evidence" value="ECO:0007669"/>
    <property type="project" value="TreeGrafter"/>
</dbReference>
<name>I3D218_9ARCH</name>
<evidence type="ECO:0000259" key="4">
    <source>
        <dbReference type="PROSITE" id="PS51194"/>
    </source>
</evidence>
<dbReference type="GO" id="GO:0003676">
    <property type="term" value="F:nucleic acid binding"/>
    <property type="evidence" value="ECO:0007669"/>
    <property type="project" value="InterPro"/>
</dbReference>
<accession>I3D218</accession>
<evidence type="ECO:0000256" key="2">
    <source>
        <dbReference type="ARBA" id="ARBA00022840"/>
    </source>
</evidence>
<proteinExistence type="predicted"/>
<dbReference type="PATRIC" id="fig|859350.6.peg.1215"/>
<evidence type="ECO:0000259" key="3">
    <source>
        <dbReference type="PROSITE" id="PS51192"/>
    </source>
</evidence>
<feature type="domain" description="Helicase C-terminal" evidence="4">
    <location>
        <begin position="781"/>
        <end position="938"/>
    </location>
</feature>
<dbReference type="GO" id="GO:0006289">
    <property type="term" value="P:nucleotide-excision repair"/>
    <property type="evidence" value="ECO:0007669"/>
    <property type="project" value="TreeGrafter"/>
</dbReference>
<dbReference type="GO" id="GO:0036297">
    <property type="term" value="P:interstrand cross-link repair"/>
    <property type="evidence" value="ECO:0007669"/>
    <property type="project" value="TreeGrafter"/>
</dbReference>
<dbReference type="AlphaFoldDB" id="I3D218"/>
<dbReference type="InterPro" id="IPR011545">
    <property type="entry name" value="DEAD/DEAH_box_helicase_dom"/>
</dbReference>